<evidence type="ECO:0000313" key="4">
    <source>
        <dbReference type="EMBL" id="SMY08059.1"/>
    </source>
</evidence>
<dbReference type="InterPro" id="IPR003165">
    <property type="entry name" value="Piwi"/>
</dbReference>
<dbReference type="SUPFAM" id="SSF53098">
    <property type="entry name" value="Ribonuclease H-like"/>
    <property type="match status" value="1"/>
</dbReference>
<evidence type="ECO:0000313" key="5">
    <source>
        <dbReference type="Proteomes" id="UP000201613"/>
    </source>
</evidence>
<comment type="similarity">
    <text evidence="1">Belongs to the argonaute family. Long pAgo subfamily.</text>
</comment>
<dbReference type="Gene3D" id="3.30.420.10">
    <property type="entry name" value="Ribonuclease H-like superfamily/Ribonuclease H"/>
    <property type="match status" value="1"/>
</dbReference>
<feature type="domain" description="Piwi" evidence="3">
    <location>
        <begin position="188"/>
        <end position="469"/>
    </location>
</feature>
<evidence type="ECO:0000256" key="2">
    <source>
        <dbReference type="ARBA" id="ARBA00035032"/>
    </source>
</evidence>
<evidence type="ECO:0000259" key="3">
    <source>
        <dbReference type="SMART" id="SM00950"/>
    </source>
</evidence>
<accession>A0A238LEF6</accession>
<dbReference type="EMBL" id="FXZK01000003">
    <property type="protein sequence ID" value="SMY08059.1"/>
    <property type="molecule type" value="Genomic_DNA"/>
</dbReference>
<dbReference type="OrthoDB" id="580851at2"/>
<evidence type="ECO:0000256" key="1">
    <source>
        <dbReference type="ARBA" id="ARBA00035012"/>
    </source>
</evidence>
<keyword evidence="5" id="KW-1185">Reference proteome</keyword>
<dbReference type="GO" id="GO:0003676">
    <property type="term" value="F:nucleic acid binding"/>
    <property type="evidence" value="ECO:0007669"/>
    <property type="project" value="InterPro"/>
</dbReference>
<name>A0A238LEF6_9RHOB</name>
<dbReference type="AlphaFoldDB" id="A0A238LEF6"/>
<organism evidence="4 5">
    <name type="scientific">Flavimaricola marinus</name>
    <dbReference type="NCBI Taxonomy" id="1819565"/>
    <lineage>
        <taxon>Bacteria</taxon>
        <taxon>Pseudomonadati</taxon>
        <taxon>Pseudomonadota</taxon>
        <taxon>Alphaproteobacteria</taxon>
        <taxon>Rhodobacterales</taxon>
        <taxon>Paracoccaceae</taxon>
        <taxon>Flavimaricola</taxon>
    </lineage>
</organism>
<dbReference type="InterPro" id="IPR036397">
    <property type="entry name" value="RNaseH_sf"/>
</dbReference>
<gene>
    <name evidence="4" type="ORF">LOM8899_02207</name>
</gene>
<proteinExistence type="inferred from homology"/>
<sequence>MKLSHLPEPELEFGQAHRHIDIRYGLMDYGPFDAGQTGAPTAVRVGLIGDSETVEGTGEWLARCRVGIEGKAETRLTTLYPPFPGSTEEGPFRIPFICDEQDTRTISARALTKLKNTNPLDLSDRYADLFVAELRALAEGNTRPDVVLLALPLSVIASVNATGDDDQVVEGGVVASGVDFRARMKIAAMEFGLPIQIIWPTLYDRTIKIPRKVKTDSVREVQEDATRAWNLFTALYYKAGGLPWRLARDSRQLRSCFIGISFHESQNGEYLETSTAQMFDERGEGMILRGGRAAKLSDDRRPYMTEAHAHDLLSRSLQNFFDQHSHFPARVVLHKTSPFHREEMSGFEAAIDERGIDNLDCMAVAPSSFRLFRNGQFPPLRGTLLRLDRDRAVLYSRGGVDFYKTYTGMYVPKPLLIRSQAPSQPVTHNAAEILALSKMNWNNTQFDNRDPITIAASRKVGKILKYVGEGDRVQTRYSYFM</sequence>
<dbReference type="Proteomes" id="UP000201613">
    <property type="component" value="Unassembled WGS sequence"/>
</dbReference>
<dbReference type="InterPro" id="IPR012337">
    <property type="entry name" value="RNaseH-like_sf"/>
</dbReference>
<dbReference type="CDD" id="cd04659">
    <property type="entry name" value="Piwi_piwi-like_ProArk"/>
    <property type="match status" value="1"/>
</dbReference>
<reference evidence="4 5" key="1">
    <citation type="submission" date="2017-05" db="EMBL/GenBank/DDBJ databases">
        <authorList>
            <person name="Song R."/>
            <person name="Chenine A.L."/>
            <person name="Ruprecht R.M."/>
        </authorList>
    </citation>
    <scope>NUCLEOTIDE SEQUENCE [LARGE SCALE GENOMIC DNA]</scope>
    <source>
        <strain evidence="4 5">CECT 8899</strain>
    </source>
</reference>
<dbReference type="SMART" id="SM00950">
    <property type="entry name" value="Piwi"/>
    <property type="match status" value="1"/>
</dbReference>
<protein>
    <recommendedName>
        <fullName evidence="2">Protein argonaute</fullName>
    </recommendedName>
</protein>